<keyword evidence="1" id="KW-0472">Membrane</keyword>
<organism evidence="2 3">
    <name type="scientific">Acrobeloides nanus</name>
    <dbReference type="NCBI Taxonomy" id="290746"/>
    <lineage>
        <taxon>Eukaryota</taxon>
        <taxon>Metazoa</taxon>
        <taxon>Ecdysozoa</taxon>
        <taxon>Nematoda</taxon>
        <taxon>Chromadorea</taxon>
        <taxon>Rhabditida</taxon>
        <taxon>Tylenchina</taxon>
        <taxon>Cephalobomorpha</taxon>
        <taxon>Cephaloboidea</taxon>
        <taxon>Cephalobidae</taxon>
        <taxon>Acrobeloides</taxon>
    </lineage>
</organism>
<evidence type="ECO:0000313" key="2">
    <source>
        <dbReference type="Proteomes" id="UP000887540"/>
    </source>
</evidence>
<proteinExistence type="predicted"/>
<dbReference type="Proteomes" id="UP000887540">
    <property type="component" value="Unplaced"/>
</dbReference>
<evidence type="ECO:0000256" key="1">
    <source>
        <dbReference type="SAM" id="Phobius"/>
    </source>
</evidence>
<name>A0A914DJ33_9BILA</name>
<protein>
    <submittedName>
        <fullName evidence="3">Uncharacterized protein</fullName>
    </submittedName>
</protein>
<dbReference type="AlphaFoldDB" id="A0A914DJ33"/>
<reference evidence="3" key="1">
    <citation type="submission" date="2022-11" db="UniProtKB">
        <authorList>
            <consortium name="WormBaseParasite"/>
        </authorList>
    </citation>
    <scope>IDENTIFICATION</scope>
</reference>
<keyword evidence="1" id="KW-1133">Transmembrane helix</keyword>
<keyword evidence="1" id="KW-0812">Transmembrane</keyword>
<accession>A0A914DJ33</accession>
<keyword evidence="2" id="KW-1185">Reference proteome</keyword>
<dbReference type="WBParaSite" id="ACRNAN_scaffold2661.g17996.t1">
    <property type="protein sequence ID" value="ACRNAN_scaffold2661.g17996.t1"/>
    <property type="gene ID" value="ACRNAN_scaffold2661.g17996"/>
</dbReference>
<feature type="transmembrane region" description="Helical" evidence="1">
    <location>
        <begin position="5"/>
        <end position="27"/>
    </location>
</feature>
<sequence>METKFYEICLVMAMSFGVAATLCYRVFQPPTTLLSVSVVHFKNFVRDHSSMNKFMQKLLLEHVNIDCLLAHPPKNRDNHRYEDVVINYYDNY</sequence>
<evidence type="ECO:0000313" key="3">
    <source>
        <dbReference type="WBParaSite" id="ACRNAN_scaffold2661.g17996.t1"/>
    </source>
</evidence>